<organism evidence="4 5">
    <name type="scientific">Rickenella mellea</name>
    <dbReference type="NCBI Taxonomy" id="50990"/>
    <lineage>
        <taxon>Eukaryota</taxon>
        <taxon>Fungi</taxon>
        <taxon>Dikarya</taxon>
        <taxon>Basidiomycota</taxon>
        <taxon>Agaricomycotina</taxon>
        <taxon>Agaricomycetes</taxon>
        <taxon>Hymenochaetales</taxon>
        <taxon>Rickenellaceae</taxon>
        <taxon>Rickenella</taxon>
    </lineage>
</organism>
<protein>
    <recommendedName>
        <fullName evidence="3">Mediator of RNA polymerase II transcription subunit 25 von Willebrand factor type A domain-containing protein</fullName>
    </recommendedName>
</protein>
<keyword evidence="2" id="KW-0732">Signal</keyword>
<dbReference type="Pfam" id="PF11265">
    <property type="entry name" value="Med25_VWA"/>
    <property type="match status" value="1"/>
</dbReference>
<feature type="compositionally biased region" description="Pro residues" evidence="1">
    <location>
        <begin position="420"/>
        <end position="429"/>
    </location>
</feature>
<feature type="compositionally biased region" description="Low complexity" evidence="1">
    <location>
        <begin position="226"/>
        <end position="241"/>
    </location>
</feature>
<gene>
    <name evidence="4" type="ORF">BD410DRAFT_897760</name>
</gene>
<reference evidence="4 5" key="1">
    <citation type="submission" date="2018-06" db="EMBL/GenBank/DDBJ databases">
        <title>A transcriptomic atlas of mushroom development highlights an independent origin of complex multicellularity.</title>
        <authorList>
            <consortium name="DOE Joint Genome Institute"/>
            <person name="Krizsan K."/>
            <person name="Almasi E."/>
            <person name="Merenyi Z."/>
            <person name="Sahu N."/>
            <person name="Viragh M."/>
            <person name="Koszo T."/>
            <person name="Mondo S."/>
            <person name="Kiss B."/>
            <person name="Balint B."/>
            <person name="Kues U."/>
            <person name="Barry K."/>
            <person name="Hegedus J.C."/>
            <person name="Henrissat B."/>
            <person name="Johnson J."/>
            <person name="Lipzen A."/>
            <person name="Ohm R."/>
            <person name="Nagy I."/>
            <person name="Pangilinan J."/>
            <person name="Yan J."/>
            <person name="Xiong Y."/>
            <person name="Grigoriev I.V."/>
            <person name="Hibbett D.S."/>
            <person name="Nagy L.G."/>
        </authorList>
    </citation>
    <scope>NUCLEOTIDE SEQUENCE [LARGE SCALE GENOMIC DNA]</scope>
    <source>
        <strain evidence="4 5">SZMC22713</strain>
    </source>
</reference>
<dbReference type="InterPro" id="IPR021419">
    <property type="entry name" value="Mediator_Med25_VWA"/>
</dbReference>
<feature type="region of interest" description="Disordered" evidence="1">
    <location>
        <begin position="696"/>
        <end position="728"/>
    </location>
</feature>
<dbReference type="EMBL" id="ML170171">
    <property type="protein sequence ID" value="TDL23325.1"/>
    <property type="molecule type" value="Genomic_DNA"/>
</dbReference>
<feature type="compositionally biased region" description="Low complexity" evidence="1">
    <location>
        <begin position="530"/>
        <end position="544"/>
    </location>
</feature>
<name>A0A4Y7Q7A3_9AGAM</name>
<feature type="signal peptide" evidence="2">
    <location>
        <begin position="1"/>
        <end position="19"/>
    </location>
</feature>
<dbReference type="OrthoDB" id="7690434at2759"/>
<feature type="region of interest" description="Disordered" evidence="1">
    <location>
        <begin position="507"/>
        <end position="550"/>
    </location>
</feature>
<feature type="compositionally biased region" description="Pro residues" evidence="1">
    <location>
        <begin position="288"/>
        <end position="302"/>
    </location>
</feature>
<keyword evidence="5" id="KW-1185">Reference proteome</keyword>
<feature type="chain" id="PRO_5021369934" description="Mediator of RNA polymerase II transcription subunit 25 von Willebrand factor type A domain-containing protein" evidence="2">
    <location>
        <begin position="20"/>
        <end position="879"/>
    </location>
</feature>
<feature type="region of interest" description="Disordered" evidence="1">
    <location>
        <begin position="469"/>
        <end position="494"/>
    </location>
</feature>
<feature type="region of interest" description="Disordered" evidence="1">
    <location>
        <begin position="392"/>
        <end position="454"/>
    </location>
</feature>
<proteinExistence type="predicted"/>
<feature type="compositionally biased region" description="Polar residues" evidence="1">
    <location>
        <begin position="392"/>
        <end position="405"/>
    </location>
</feature>
<evidence type="ECO:0000313" key="5">
    <source>
        <dbReference type="Proteomes" id="UP000294933"/>
    </source>
</evidence>
<evidence type="ECO:0000259" key="3">
    <source>
        <dbReference type="Pfam" id="PF11265"/>
    </source>
</evidence>
<feature type="domain" description="Mediator of RNA polymerase II transcription subunit 25 von Willebrand factor type A" evidence="3">
    <location>
        <begin position="42"/>
        <end position="197"/>
    </location>
</feature>
<dbReference type="AlphaFoldDB" id="A0A4Y7Q7A3"/>
<evidence type="ECO:0000256" key="2">
    <source>
        <dbReference type="SAM" id="SignalP"/>
    </source>
</evidence>
<accession>A0A4Y7Q7A3</accession>
<evidence type="ECO:0000256" key="1">
    <source>
        <dbReference type="SAM" id="MobiDB-lite"/>
    </source>
</evidence>
<feature type="region of interest" description="Disordered" evidence="1">
    <location>
        <begin position="226"/>
        <end position="312"/>
    </location>
</feature>
<feature type="compositionally biased region" description="Low complexity" evidence="1">
    <location>
        <begin position="476"/>
        <end position="486"/>
    </location>
</feature>
<feature type="region of interest" description="Disordered" evidence="1">
    <location>
        <begin position="794"/>
        <end position="814"/>
    </location>
</feature>
<dbReference type="VEuPathDB" id="FungiDB:BD410DRAFT_897760"/>
<dbReference type="STRING" id="50990.A0A4Y7Q7A3"/>
<feature type="compositionally biased region" description="Pro residues" evidence="1">
    <location>
        <begin position="437"/>
        <end position="449"/>
    </location>
</feature>
<sequence>MATEAIAVAIMVDSSLALASQWPTVLVTCISPLLTRLVGNRANTTFNIAFVTYAMADTRPTPLVTLRYFAHPHQVTKEFKEDPQKLGIGRTGGGGRHGMAVLEGYVAAIEMFDIFTSTRENDHRESASASQPLPPTHCQIIHVASSSPDLARIPLWNQNSELDNVSWKTLPDELRKRNINLSMILLRPDNTLSEFYKHVVSRPEQPWFPVKTGYNVLLSGFPTQATAQTPAPAPSPALQAAKRPVASPVPDRPAEPKRARTNLPQPSPTPVGPTQPQEPEKVAAPNQTLPPAPAPAPAPPTTTAPRQGNIQPPAGLMAVFQRMQSLDAEVKTHYREAQEARQSGRTQDEENARKQMQMKMVLFNRLKAALQAMKDQQQVKVQVQAQAQEASGSTNQATIAGNSGNDVAPQVQAEASNKPAPQPPLPPAPSRITPQINAPPPQPPKPPSVAPHDPQQLAEALELMRSKLLQPPQPSQPSQTPSAIPSGLRLPPNMTPEVAAQMQKLIEQQRGRSPRQAHLNTQNPPPMPPVAMQQQPQPQPQAGPSKPIPQEWYGALTWTGIDPASQTRMEVSSQVLISGPEIRKETWPPNLTLTPSSERAVPTQDLHAWIKRFQPKMCTIVPNPRAGINESNFKSLNNLLVEKSLYALASWDLPSTGKKEVMMVIFPFPSIRPGTPLQLVCAVFPDTGVPELPRTISNHTQQPPGPPQQVQATPSINPMPIPNTTPVQQMPPGFANWTNEMKTAFFTRMMSYRQTQVAQQQQQQAHQLQQQQQAGAGGQQIQQQNAVMGGQAMPQHTMNQFGGHGQSVSASPPNIGGFMGGIGMNALHQNAGGFHPMGVAGVGGGGVPQGLGNMQNLSLEMLQSFMQRNPDGTGGQGHG</sequence>
<evidence type="ECO:0000313" key="4">
    <source>
        <dbReference type="EMBL" id="TDL23325.1"/>
    </source>
</evidence>
<feature type="compositionally biased region" description="Polar residues" evidence="1">
    <location>
        <begin position="794"/>
        <end position="811"/>
    </location>
</feature>
<dbReference type="Proteomes" id="UP000294933">
    <property type="component" value="Unassembled WGS sequence"/>
</dbReference>